<keyword evidence="4" id="KW-1185">Reference proteome</keyword>
<proteinExistence type="predicted"/>
<dbReference type="EMBL" id="JBHRVA010000002">
    <property type="protein sequence ID" value="MFC3302743.1"/>
    <property type="molecule type" value="Genomic_DNA"/>
</dbReference>
<dbReference type="Proteomes" id="UP001595607">
    <property type="component" value="Unassembled WGS sequence"/>
</dbReference>
<dbReference type="PIRSF" id="PIRSF031900">
    <property type="entry name" value="UCP031900"/>
    <property type="match status" value="1"/>
</dbReference>
<evidence type="ECO:0000256" key="1">
    <source>
        <dbReference type="SAM" id="MobiDB-lite"/>
    </source>
</evidence>
<evidence type="ECO:0000259" key="2">
    <source>
        <dbReference type="Pfam" id="PF13449"/>
    </source>
</evidence>
<evidence type="ECO:0000313" key="3">
    <source>
        <dbReference type="EMBL" id="MFC3302743.1"/>
    </source>
</evidence>
<dbReference type="RefSeq" id="WP_189571429.1">
    <property type="nucleotide sequence ID" value="NZ_BMXU01000001.1"/>
</dbReference>
<feature type="compositionally biased region" description="Basic and acidic residues" evidence="1">
    <location>
        <begin position="330"/>
        <end position="341"/>
    </location>
</feature>
<accession>A0ABV7MBA1</accession>
<reference evidence="4" key="1">
    <citation type="journal article" date="2019" name="Int. J. Syst. Evol. Microbiol.">
        <title>The Global Catalogue of Microorganisms (GCM) 10K type strain sequencing project: providing services to taxonomists for standard genome sequencing and annotation.</title>
        <authorList>
            <consortium name="The Broad Institute Genomics Platform"/>
            <consortium name="The Broad Institute Genome Sequencing Center for Infectious Disease"/>
            <person name="Wu L."/>
            <person name="Ma J."/>
        </authorList>
    </citation>
    <scope>NUCLEOTIDE SEQUENCE [LARGE SCALE GENOMIC DNA]</scope>
    <source>
        <strain evidence="4">KCTC 22245</strain>
    </source>
</reference>
<dbReference type="Pfam" id="PF13449">
    <property type="entry name" value="Phytase-like"/>
    <property type="match status" value="1"/>
</dbReference>
<feature type="domain" description="Phytase-like" evidence="2">
    <location>
        <begin position="53"/>
        <end position="299"/>
    </location>
</feature>
<organism evidence="3 4">
    <name type="scientific">Parvularcula lutaonensis</name>
    <dbReference type="NCBI Taxonomy" id="491923"/>
    <lineage>
        <taxon>Bacteria</taxon>
        <taxon>Pseudomonadati</taxon>
        <taxon>Pseudomonadota</taxon>
        <taxon>Alphaproteobacteria</taxon>
        <taxon>Parvularculales</taxon>
        <taxon>Parvularculaceae</taxon>
        <taxon>Parvularcula</taxon>
    </lineage>
</organism>
<gene>
    <name evidence="3" type="ORF">ACFONP_08360</name>
</gene>
<feature type="region of interest" description="Disordered" evidence="1">
    <location>
        <begin position="318"/>
        <end position="341"/>
    </location>
</feature>
<sequence length="341" mass="37304">MIGLFAAAFFALSPGEPIEIDVRFERFSGLRPAGREIGCMTMTSGTTAYGPPQFGGYSGIDLDTENKRAVFLSDRGQLWFADVVIGEHGKLQLLSNHVIRYFQRDKLAPGGGKDTEALVPYKDGWLITRERDNDAVYAEVLGREMNVLSSEVDLSFVRGLSRNTGFEAAARVSDDEVVFISECKIGGSRAPIVLWDGDEPTLAGYYRTERDFAVTDATADPDTDRLFVLERAYDRFHGPRAKVKVLRISDLRSLDGGDVRARNLGRLNVLDGADNMEGIAFYRSADGGENLLLVSDDNFNPVQRTVLMTLRLSGSCALSPAQAGDGADEAAERAVEEKEDG</sequence>
<name>A0ABV7MBA1_9PROT</name>
<evidence type="ECO:0000313" key="4">
    <source>
        <dbReference type="Proteomes" id="UP001595607"/>
    </source>
</evidence>
<dbReference type="InterPro" id="IPR027372">
    <property type="entry name" value="Phytase-like_dom"/>
</dbReference>
<comment type="caution">
    <text evidence="3">The sequence shown here is derived from an EMBL/GenBank/DDBJ whole genome shotgun (WGS) entry which is preliminary data.</text>
</comment>
<dbReference type="InterPro" id="IPR014567">
    <property type="entry name" value="UCP031900"/>
</dbReference>
<protein>
    <submittedName>
        <fullName evidence="3">Esterase-like activity of phytase family protein</fullName>
    </submittedName>
</protein>